<gene>
    <name evidence="6" type="ORF">CP523_11225</name>
    <name evidence="7" type="ORF">NH397_03570</name>
</gene>
<keyword evidence="2" id="KW-0238">DNA-binding</keyword>
<dbReference type="GO" id="GO:0003700">
    <property type="term" value="F:DNA-binding transcription factor activity"/>
    <property type="evidence" value="ECO:0007669"/>
    <property type="project" value="InterPro"/>
</dbReference>
<dbReference type="Gene3D" id="3.40.50.10490">
    <property type="entry name" value="Glucose-6-phosphate isomerase like protein, domain 1"/>
    <property type="match status" value="1"/>
</dbReference>
<dbReference type="Proteomes" id="UP001055437">
    <property type="component" value="Chromosome"/>
</dbReference>
<keyword evidence="1" id="KW-0805">Transcription regulation</keyword>
<feature type="domain" description="SIS" evidence="5">
    <location>
        <begin position="111"/>
        <end position="251"/>
    </location>
</feature>
<feature type="domain" description="HTH rpiR-type" evidence="4">
    <location>
        <begin position="1"/>
        <end position="77"/>
    </location>
</feature>
<dbReference type="InterPro" id="IPR035472">
    <property type="entry name" value="RpiR-like_SIS"/>
</dbReference>
<evidence type="ECO:0000313" key="9">
    <source>
        <dbReference type="Proteomes" id="UP001055437"/>
    </source>
</evidence>
<dbReference type="Pfam" id="PF01380">
    <property type="entry name" value="SIS"/>
    <property type="match status" value="1"/>
</dbReference>
<evidence type="ECO:0000259" key="5">
    <source>
        <dbReference type="PROSITE" id="PS51464"/>
    </source>
</evidence>
<dbReference type="SUPFAM" id="SSF46689">
    <property type="entry name" value="Homeodomain-like"/>
    <property type="match status" value="1"/>
</dbReference>
<dbReference type="PANTHER" id="PTHR30514:SF21">
    <property type="entry name" value="RPIR-FAMILY TRANSCRIPTIONAL REGULATOR"/>
    <property type="match status" value="1"/>
</dbReference>
<dbReference type="GO" id="GO:0097367">
    <property type="term" value="F:carbohydrate derivative binding"/>
    <property type="evidence" value="ECO:0007669"/>
    <property type="project" value="InterPro"/>
</dbReference>
<dbReference type="GeneID" id="303561256"/>
<dbReference type="InterPro" id="IPR001347">
    <property type="entry name" value="SIS_dom"/>
</dbReference>
<dbReference type="CDD" id="cd05013">
    <property type="entry name" value="SIS_RpiR"/>
    <property type="match status" value="1"/>
</dbReference>
<organism evidence="6 8">
    <name type="scientific">Clostridium septicum</name>
    <dbReference type="NCBI Taxonomy" id="1504"/>
    <lineage>
        <taxon>Bacteria</taxon>
        <taxon>Bacillati</taxon>
        <taxon>Bacillota</taxon>
        <taxon>Clostridia</taxon>
        <taxon>Eubacteriales</taxon>
        <taxon>Clostridiaceae</taxon>
        <taxon>Clostridium</taxon>
    </lineage>
</organism>
<reference evidence="7" key="2">
    <citation type="submission" date="2022-06" db="EMBL/GenBank/DDBJ databases">
        <authorList>
            <person name="Holder M.E."/>
            <person name="Ajami N.J."/>
            <person name="Petrosino J.F."/>
        </authorList>
    </citation>
    <scope>NUCLEOTIDE SEQUENCE</scope>
    <source>
        <strain evidence="7">RMA 8861</strain>
    </source>
</reference>
<dbReference type="Gene3D" id="1.10.10.10">
    <property type="entry name" value="Winged helix-like DNA-binding domain superfamily/Winged helix DNA-binding domain"/>
    <property type="match status" value="1"/>
</dbReference>
<dbReference type="PROSITE" id="PS51464">
    <property type="entry name" value="SIS"/>
    <property type="match status" value="1"/>
</dbReference>
<evidence type="ECO:0000256" key="3">
    <source>
        <dbReference type="ARBA" id="ARBA00023163"/>
    </source>
</evidence>
<dbReference type="SUPFAM" id="SSF53697">
    <property type="entry name" value="SIS domain"/>
    <property type="match status" value="1"/>
</dbReference>
<dbReference type="GO" id="GO:1901135">
    <property type="term" value="P:carbohydrate derivative metabolic process"/>
    <property type="evidence" value="ECO:0007669"/>
    <property type="project" value="InterPro"/>
</dbReference>
<dbReference type="InterPro" id="IPR047640">
    <property type="entry name" value="RpiR-like"/>
</dbReference>
<evidence type="ECO:0000256" key="1">
    <source>
        <dbReference type="ARBA" id="ARBA00023015"/>
    </source>
</evidence>
<dbReference type="EMBL" id="CP099799">
    <property type="protein sequence ID" value="USS01530.1"/>
    <property type="molecule type" value="Genomic_DNA"/>
</dbReference>
<dbReference type="InterPro" id="IPR036388">
    <property type="entry name" value="WH-like_DNA-bd_sf"/>
</dbReference>
<accession>A0A9N7JM64</accession>
<dbReference type="EMBL" id="CP023671">
    <property type="protein sequence ID" value="AYE34938.1"/>
    <property type="molecule type" value="Genomic_DNA"/>
</dbReference>
<dbReference type="GO" id="GO:0003677">
    <property type="term" value="F:DNA binding"/>
    <property type="evidence" value="ECO:0007669"/>
    <property type="project" value="UniProtKB-KW"/>
</dbReference>
<evidence type="ECO:0000259" key="4">
    <source>
        <dbReference type="PROSITE" id="PS51071"/>
    </source>
</evidence>
<dbReference type="PANTHER" id="PTHR30514">
    <property type="entry name" value="GLUCOKINASE"/>
    <property type="match status" value="1"/>
</dbReference>
<dbReference type="KEGG" id="csep:CP523_11225"/>
<dbReference type="InterPro" id="IPR046348">
    <property type="entry name" value="SIS_dom_sf"/>
</dbReference>
<dbReference type="OrthoDB" id="9762536at2"/>
<keyword evidence="3" id="KW-0804">Transcription</keyword>
<dbReference type="InterPro" id="IPR009057">
    <property type="entry name" value="Homeodomain-like_sf"/>
</dbReference>
<proteinExistence type="predicted"/>
<protein>
    <submittedName>
        <fullName evidence="6">MurR/RpiR family transcriptional regulator</fullName>
    </submittedName>
</protein>
<keyword evidence="9" id="KW-1185">Reference proteome</keyword>
<evidence type="ECO:0000313" key="8">
    <source>
        <dbReference type="Proteomes" id="UP000280586"/>
    </source>
</evidence>
<dbReference type="Pfam" id="PF01418">
    <property type="entry name" value="HTH_6"/>
    <property type="match status" value="1"/>
</dbReference>
<evidence type="ECO:0000313" key="6">
    <source>
        <dbReference type="EMBL" id="AYE34938.1"/>
    </source>
</evidence>
<dbReference type="InterPro" id="IPR000281">
    <property type="entry name" value="HTH_RpiR"/>
</dbReference>
<dbReference type="RefSeq" id="WP_066677037.1">
    <property type="nucleotide sequence ID" value="NZ_CABMIZ010000022.1"/>
</dbReference>
<dbReference type="Proteomes" id="UP000280586">
    <property type="component" value="Chromosome"/>
</dbReference>
<evidence type="ECO:0000313" key="7">
    <source>
        <dbReference type="EMBL" id="USS01530.1"/>
    </source>
</evidence>
<sequence>MDVLYEIQKKYNSFSDKEKNIADYILKESETINNINITDLAKITLTSGSTITRFCKKICCDSFVDMKINLSSLKRNDELEQKGVLADVYSYYTEVIEKTRKLISKEQIKKVVNEIKKANKIYIYGVGSSGLTAKEMMQRLLRMGFNVYSISDPHMMIINSSIVSESDLVIGISISGETEEVINSLKISKKNGAKIVSITSFEDSHITEIGELNFIVYNALFVDKKRFINSQFSAMYLMDLISMLLLEDELLGQNMQRTIDAITKE</sequence>
<reference evidence="6 8" key="1">
    <citation type="submission" date="2017-09" db="EMBL/GenBank/DDBJ databases">
        <authorList>
            <person name="Thomas P."/>
            <person name="Seyboldt C."/>
        </authorList>
    </citation>
    <scope>NUCLEOTIDE SEQUENCE [LARGE SCALE GENOMIC DNA]</scope>
    <source>
        <strain evidence="6 8">DSM 7534</strain>
    </source>
</reference>
<dbReference type="PROSITE" id="PS51071">
    <property type="entry name" value="HTH_RPIR"/>
    <property type="match status" value="1"/>
</dbReference>
<name>A0A9N7JM64_CLOSE</name>
<evidence type="ECO:0000256" key="2">
    <source>
        <dbReference type="ARBA" id="ARBA00023125"/>
    </source>
</evidence>
<dbReference type="AlphaFoldDB" id="A0A9N7JM64"/>